<dbReference type="Pfam" id="PF00650">
    <property type="entry name" value="CRAL_TRIO"/>
    <property type="match status" value="1"/>
</dbReference>
<dbReference type="GO" id="GO:0005737">
    <property type="term" value="C:cytoplasm"/>
    <property type="evidence" value="ECO:0007669"/>
    <property type="project" value="TreeGrafter"/>
</dbReference>
<dbReference type="Proteomes" id="UP001321473">
    <property type="component" value="Unassembled WGS sequence"/>
</dbReference>
<evidence type="ECO:0000259" key="1">
    <source>
        <dbReference type="PROSITE" id="PS50191"/>
    </source>
</evidence>
<dbReference type="Gene3D" id="2.60.120.680">
    <property type="entry name" value="GOLD domain"/>
    <property type="match status" value="1"/>
</dbReference>
<evidence type="ECO:0000313" key="4">
    <source>
        <dbReference type="Proteomes" id="UP001321473"/>
    </source>
</evidence>
<evidence type="ECO:0000259" key="2">
    <source>
        <dbReference type="PROSITE" id="PS50866"/>
    </source>
</evidence>
<dbReference type="PANTHER" id="PTHR23324:SF83">
    <property type="entry name" value="SEC14-LIKE PROTEIN 2"/>
    <property type="match status" value="1"/>
</dbReference>
<dbReference type="PROSITE" id="PS50191">
    <property type="entry name" value="CRAL_TRIO"/>
    <property type="match status" value="1"/>
</dbReference>
<feature type="domain" description="GOLD" evidence="2">
    <location>
        <begin position="91"/>
        <end position="188"/>
    </location>
</feature>
<dbReference type="InterPro" id="IPR036598">
    <property type="entry name" value="GOLD_dom_sf"/>
</dbReference>
<dbReference type="SUPFAM" id="SSF52087">
    <property type="entry name" value="CRAL/TRIO domain"/>
    <property type="match status" value="1"/>
</dbReference>
<reference evidence="3 4" key="1">
    <citation type="journal article" date="2023" name="Arcadia Sci">
        <title>De novo assembly of a long-read Amblyomma americanum tick genome.</title>
        <authorList>
            <person name="Chou S."/>
            <person name="Poskanzer K.E."/>
            <person name="Rollins M."/>
            <person name="Thuy-Boun P.S."/>
        </authorList>
    </citation>
    <scope>NUCLEOTIDE SEQUENCE [LARGE SCALE GENOMIC DNA]</scope>
    <source>
        <strain evidence="3">F_SG_1</strain>
        <tissue evidence="3">Salivary glands</tissue>
    </source>
</reference>
<dbReference type="EMBL" id="JARKHS020004398">
    <property type="protein sequence ID" value="KAK8784641.1"/>
    <property type="molecule type" value="Genomic_DNA"/>
</dbReference>
<proteinExistence type="predicted"/>
<comment type="caution">
    <text evidence="3">The sequence shown here is derived from an EMBL/GenBank/DDBJ whole genome shotgun (WGS) entry which is preliminary data.</text>
</comment>
<dbReference type="InterPro" id="IPR001251">
    <property type="entry name" value="CRAL-TRIO_dom"/>
</dbReference>
<dbReference type="Gene3D" id="3.40.525.10">
    <property type="entry name" value="CRAL-TRIO lipid binding domain"/>
    <property type="match status" value="1"/>
</dbReference>
<evidence type="ECO:0000313" key="3">
    <source>
        <dbReference type="EMBL" id="KAK8784641.1"/>
    </source>
</evidence>
<evidence type="ECO:0008006" key="5">
    <source>
        <dbReference type="Google" id="ProtNLM"/>
    </source>
</evidence>
<dbReference type="AlphaFoldDB" id="A0AAQ4FCZ3"/>
<keyword evidence="4" id="KW-1185">Reference proteome</keyword>
<dbReference type="InterPro" id="IPR051064">
    <property type="entry name" value="SEC14/CRAL-TRIO_domain"/>
</dbReference>
<feature type="domain" description="CRAL-TRIO" evidence="1">
    <location>
        <begin position="1"/>
        <end position="61"/>
    </location>
</feature>
<dbReference type="InterPro" id="IPR009038">
    <property type="entry name" value="GOLD_dom"/>
</dbReference>
<dbReference type="SUPFAM" id="SSF101576">
    <property type="entry name" value="Supernatant protein factor (SPF), C-terminal domain"/>
    <property type="match status" value="1"/>
</dbReference>
<name>A0AAQ4FCZ3_AMBAM</name>
<dbReference type="PANTHER" id="PTHR23324">
    <property type="entry name" value="SEC14 RELATED PROTEIN"/>
    <property type="match status" value="1"/>
</dbReference>
<sequence>MTAAAPGFFPFFWKIVRPFLTERTANKLHIFTHDGWQQVLLKYVDPSQLPAHWGGTIVDPVGGARCTHVINPGGELPAAVWRGGGALANDPDAISCFVERGSSLEVPVRVEAAGAKLRWRLQARDVAFALWRTSGHDRIELLAPRRIACDRDPECGQIHCEEPGTYTFLFDNTFSWFTGKQLSYVIGVHYDSVANVQEST</sequence>
<protein>
    <recommendedName>
        <fullName evidence="5">Phosphatidylinositol transfer protein sec14</fullName>
    </recommendedName>
</protein>
<organism evidence="3 4">
    <name type="scientific">Amblyomma americanum</name>
    <name type="common">Lone star tick</name>
    <dbReference type="NCBI Taxonomy" id="6943"/>
    <lineage>
        <taxon>Eukaryota</taxon>
        <taxon>Metazoa</taxon>
        <taxon>Ecdysozoa</taxon>
        <taxon>Arthropoda</taxon>
        <taxon>Chelicerata</taxon>
        <taxon>Arachnida</taxon>
        <taxon>Acari</taxon>
        <taxon>Parasitiformes</taxon>
        <taxon>Ixodida</taxon>
        <taxon>Ixodoidea</taxon>
        <taxon>Ixodidae</taxon>
        <taxon>Amblyomminae</taxon>
        <taxon>Amblyomma</taxon>
    </lineage>
</organism>
<dbReference type="InterPro" id="IPR036865">
    <property type="entry name" value="CRAL-TRIO_dom_sf"/>
</dbReference>
<accession>A0AAQ4FCZ3</accession>
<gene>
    <name evidence="3" type="ORF">V5799_008997</name>
</gene>
<dbReference type="PROSITE" id="PS50866">
    <property type="entry name" value="GOLD"/>
    <property type="match status" value="1"/>
</dbReference>
<dbReference type="CDD" id="cd00170">
    <property type="entry name" value="SEC14"/>
    <property type="match status" value="1"/>
</dbReference>